<evidence type="ECO:0000256" key="5">
    <source>
        <dbReference type="ARBA" id="ARBA00023180"/>
    </source>
</evidence>
<dbReference type="SUPFAM" id="SSF53474">
    <property type="entry name" value="alpha/beta-Hydrolases"/>
    <property type="match status" value="1"/>
</dbReference>
<evidence type="ECO:0000259" key="8">
    <source>
        <dbReference type="Pfam" id="PF00561"/>
    </source>
</evidence>
<evidence type="ECO:0000256" key="2">
    <source>
        <dbReference type="ARBA" id="ARBA00022729"/>
    </source>
</evidence>
<dbReference type="PIRSF" id="PIRSF000862">
    <property type="entry name" value="Steryl_ester_lip"/>
    <property type="match status" value="1"/>
</dbReference>
<dbReference type="Pfam" id="PF00561">
    <property type="entry name" value="Abhydrolase_1"/>
    <property type="match status" value="1"/>
</dbReference>
<organism evidence="9 10">
    <name type="scientific">Pseudonaja textilis</name>
    <name type="common">Eastern brown snake</name>
    <dbReference type="NCBI Taxonomy" id="8673"/>
    <lineage>
        <taxon>Eukaryota</taxon>
        <taxon>Metazoa</taxon>
        <taxon>Chordata</taxon>
        <taxon>Craniata</taxon>
        <taxon>Vertebrata</taxon>
        <taxon>Euteleostomi</taxon>
        <taxon>Lepidosauria</taxon>
        <taxon>Squamata</taxon>
        <taxon>Bifurcata</taxon>
        <taxon>Unidentata</taxon>
        <taxon>Episquamata</taxon>
        <taxon>Toxicofera</taxon>
        <taxon>Serpentes</taxon>
        <taxon>Colubroidea</taxon>
        <taxon>Elapidae</taxon>
        <taxon>Hydrophiinae</taxon>
        <taxon>Pseudonaja</taxon>
    </lineage>
</organism>
<keyword evidence="4" id="KW-0443">Lipid metabolism</keyword>
<keyword evidence="7" id="KW-0812">Transmembrane</keyword>
<gene>
    <name evidence="9" type="primary">LOC113449019</name>
</gene>
<dbReference type="InterPro" id="IPR025483">
    <property type="entry name" value="Lipase_euk"/>
</dbReference>
<dbReference type="Gene3D" id="3.40.50.1820">
    <property type="entry name" value="alpha/beta hydrolase"/>
    <property type="match status" value="1"/>
</dbReference>
<dbReference type="InterPro" id="IPR000073">
    <property type="entry name" value="AB_hydrolase_1"/>
</dbReference>
<keyword evidence="6" id="KW-0378">Hydrolase</keyword>
<sequence length="409" mass="47476">MLFIRYIWYEYIFQKNICPFPLVITPLFYRCFTMWMLIAMTATQGNLSSEEVNGKTFMNPESFMNISERIRYWGYYCEEYDIVTEDGYYLNVNRIPGGKNKSAILLMHALVMEGSVWISNLPHQSLGFILADAGYDVWIGNYRGNSWSRGHTHLSVNETEFWNFSFHEIGIYDLSAMTEFILQKTGQQKIFYAGHAVGSLIAFVGFSVLPHLAEKIKMFFALGPAYTFQKAISPIIQILRLPEVLIKFIFGQKEFALLSRSKRAALTQQCGQELTDELCRQALSLISGFNLKNLNKSRSDVYISHFPDYTSVKHIIHLGQVRLILMIEFNKQKTPPFYRIEDITVPVAIWSGGQDWVCRPNEIAQLWSRTTNLVYNKGFPDWTHWDFIWGIDAHQRAYKDILGLMEKYV</sequence>
<keyword evidence="10" id="KW-1185">Reference proteome</keyword>
<dbReference type="FunFam" id="3.40.50.1820:FF:000012">
    <property type="entry name" value="Lipase"/>
    <property type="match status" value="1"/>
</dbReference>
<feature type="domain" description="AB hydrolase-1" evidence="8">
    <location>
        <begin position="103"/>
        <end position="390"/>
    </location>
</feature>
<dbReference type="PANTHER" id="PTHR11005">
    <property type="entry name" value="LYSOSOMAL ACID LIPASE-RELATED"/>
    <property type="match status" value="1"/>
</dbReference>
<keyword evidence="3 6" id="KW-0442">Lipid degradation</keyword>
<keyword evidence="5" id="KW-0325">Glycoprotein</keyword>
<protein>
    <recommendedName>
        <fullName evidence="6">Lipase</fullName>
    </recommendedName>
</protein>
<evidence type="ECO:0000313" key="9">
    <source>
        <dbReference type="Ensembl" id="ENSPTXP00000021985.1"/>
    </source>
</evidence>
<evidence type="ECO:0000313" key="10">
    <source>
        <dbReference type="Proteomes" id="UP000472273"/>
    </source>
</evidence>
<reference evidence="9" key="1">
    <citation type="submission" date="2025-08" db="UniProtKB">
        <authorList>
            <consortium name="Ensembl"/>
        </authorList>
    </citation>
    <scope>IDENTIFICATION</scope>
</reference>
<dbReference type="InterPro" id="IPR029058">
    <property type="entry name" value="AB_hydrolase_fold"/>
</dbReference>
<evidence type="ECO:0000256" key="6">
    <source>
        <dbReference type="PIRNR" id="PIRNR000862"/>
    </source>
</evidence>
<dbReference type="GO" id="GO:0016042">
    <property type="term" value="P:lipid catabolic process"/>
    <property type="evidence" value="ECO:0007669"/>
    <property type="project" value="UniProtKB-KW"/>
</dbReference>
<accession>A0A670ZGS0</accession>
<evidence type="ECO:0000256" key="7">
    <source>
        <dbReference type="SAM" id="Phobius"/>
    </source>
</evidence>
<dbReference type="OMA" id="ELNMTMF"/>
<dbReference type="Proteomes" id="UP000472273">
    <property type="component" value="Unplaced"/>
</dbReference>
<comment type="similarity">
    <text evidence="1 6">Belongs to the AB hydrolase superfamily. Lipase family.</text>
</comment>
<evidence type="ECO:0000256" key="3">
    <source>
        <dbReference type="ARBA" id="ARBA00022963"/>
    </source>
</evidence>
<dbReference type="GO" id="GO:0016788">
    <property type="term" value="F:hydrolase activity, acting on ester bonds"/>
    <property type="evidence" value="ECO:0007669"/>
    <property type="project" value="InterPro"/>
</dbReference>
<proteinExistence type="inferred from homology"/>
<keyword evidence="7" id="KW-0472">Membrane</keyword>
<reference evidence="9" key="2">
    <citation type="submission" date="2025-09" db="UniProtKB">
        <authorList>
            <consortium name="Ensembl"/>
        </authorList>
    </citation>
    <scope>IDENTIFICATION</scope>
</reference>
<keyword evidence="7" id="KW-1133">Transmembrane helix</keyword>
<evidence type="ECO:0000256" key="4">
    <source>
        <dbReference type="ARBA" id="ARBA00023098"/>
    </source>
</evidence>
<feature type="transmembrane region" description="Helical" evidence="7">
    <location>
        <begin position="190"/>
        <end position="209"/>
    </location>
</feature>
<name>A0A670ZGS0_PSETE</name>
<dbReference type="GeneTree" id="ENSGT00940000156860"/>
<dbReference type="Ensembl" id="ENSPTXT00000022659.1">
    <property type="protein sequence ID" value="ENSPTXP00000021985.1"/>
    <property type="gene ID" value="ENSPTXG00000015209.1"/>
</dbReference>
<evidence type="ECO:0000256" key="1">
    <source>
        <dbReference type="ARBA" id="ARBA00010701"/>
    </source>
</evidence>
<keyword evidence="2" id="KW-0732">Signal</keyword>
<dbReference type="AlphaFoldDB" id="A0A670ZGS0"/>